<protein>
    <submittedName>
        <fullName evidence="2">Uncharacterized protein</fullName>
    </submittedName>
</protein>
<dbReference type="PROSITE" id="PS01095">
    <property type="entry name" value="GH18_1"/>
    <property type="match status" value="1"/>
</dbReference>
<evidence type="ECO:0000313" key="2">
    <source>
        <dbReference type="EMBL" id="AGB15079.1"/>
    </source>
</evidence>
<organism evidence="2 3">
    <name type="scientific">Halovivax ruber (strain DSM 18193 / JCM 13892 / XH-70)</name>
    <dbReference type="NCBI Taxonomy" id="797302"/>
    <lineage>
        <taxon>Archaea</taxon>
        <taxon>Methanobacteriati</taxon>
        <taxon>Methanobacteriota</taxon>
        <taxon>Stenosarchaea group</taxon>
        <taxon>Halobacteria</taxon>
        <taxon>Halobacteriales</taxon>
        <taxon>Natrialbaceae</taxon>
        <taxon>Halovivax</taxon>
    </lineage>
</organism>
<keyword evidence="3" id="KW-1185">Reference proteome</keyword>
<feature type="coiled-coil region" evidence="1">
    <location>
        <begin position="94"/>
        <end position="141"/>
    </location>
</feature>
<dbReference type="Proteomes" id="UP000010846">
    <property type="component" value="Chromosome"/>
</dbReference>
<dbReference type="InterPro" id="IPR001579">
    <property type="entry name" value="Glyco_hydro_18_chit_AS"/>
</dbReference>
<sequence length="158" mass="18007">MDAVKAATNVDHSQSVAHEMDEFGVDFTPKDVRTMNTALHLEDTITPELIDEVGFDDVLDDFRAQRLKEKIDEGILNQLDEYEFDGFDLDDEDLKEFAEECKMSEEELEILLRIQAAYMAADDMEEVEEILEEEMEHLAVLPLPVVAAVAVHVEVTIY</sequence>
<accession>L0I8P5</accession>
<evidence type="ECO:0000256" key="1">
    <source>
        <dbReference type="SAM" id="Coils"/>
    </source>
</evidence>
<reference evidence="2" key="1">
    <citation type="submission" date="2011-09" db="EMBL/GenBank/DDBJ databases">
        <title>Complete sequence of Halovivax ruber XH-70.</title>
        <authorList>
            <consortium name="US DOE Joint Genome Institute"/>
            <person name="Lucas S."/>
            <person name="Han J."/>
            <person name="Lapidus A."/>
            <person name="Cheng J.-F."/>
            <person name="Goodwin L."/>
            <person name="Pitluck S."/>
            <person name="Peters L."/>
            <person name="Mikhailova N."/>
            <person name="Davenport K."/>
            <person name="Detter J.C."/>
            <person name="Han C."/>
            <person name="Tapia R."/>
            <person name="Land M."/>
            <person name="Hauser L."/>
            <person name="Kyrpides N."/>
            <person name="Ivanova N."/>
            <person name="Pagani I."/>
            <person name="Sproer C."/>
            <person name="Anderson I."/>
            <person name="Woyke T."/>
        </authorList>
    </citation>
    <scope>NUCLEOTIDE SEQUENCE</scope>
    <source>
        <strain evidence="2">XH-70</strain>
    </source>
</reference>
<name>L0I8P5_HALRX</name>
<dbReference type="HOGENOM" id="CLU_1665464_0_0_2"/>
<dbReference type="KEGG" id="hru:Halru_0441"/>
<gene>
    <name evidence="2" type="ordered locus">Halru_0441</name>
</gene>
<dbReference type="AlphaFoldDB" id="L0I8P5"/>
<dbReference type="GO" id="GO:0005975">
    <property type="term" value="P:carbohydrate metabolic process"/>
    <property type="evidence" value="ECO:0007669"/>
    <property type="project" value="InterPro"/>
</dbReference>
<dbReference type="EMBL" id="CP003050">
    <property type="protein sequence ID" value="AGB15079.1"/>
    <property type="molecule type" value="Genomic_DNA"/>
</dbReference>
<proteinExistence type="predicted"/>
<evidence type="ECO:0000313" key="3">
    <source>
        <dbReference type="Proteomes" id="UP000010846"/>
    </source>
</evidence>
<dbReference type="GO" id="GO:0004553">
    <property type="term" value="F:hydrolase activity, hydrolyzing O-glycosyl compounds"/>
    <property type="evidence" value="ECO:0007669"/>
    <property type="project" value="InterPro"/>
</dbReference>
<keyword evidence="1" id="KW-0175">Coiled coil</keyword>